<evidence type="ECO:0000313" key="2">
    <source>
        <dbReference type="Proteomes" id="UP000601435"/>
    </source>
</evidence>
<proteinExistence type="predicted"/>
<reference evidence="1" key="1">
    <citation type="submission" date="2021-02" db="EMBL/GenBank/DDBJ databases">
        <authorList>
            <person name="Dougan E. K."/>
            <person name="Rhodes N."/>
            <person name="Thang M."/>
            <person name="Chan C."/>
        </authorList>
    </citation>
    <scope>NUCLEOTIDE SEQUENCE</scope>
</reference>
<dbReference type="AlphaFoldDB" id="A0A813AGC1"/>
<dbReference type="EMBL" id="CAJNJA010058214">
    <property type="protein sequence ID" value="CAE7864719.1"/>
    <property type="molecule type" value="Genomic_DNA"/>
</dbReference>
<evidence type="ECO:0000313" key="1">
    <source>
        <dbReference type="EMBL" id="CAE7864719.1"/>
    </source>
</evidence>
<keyword evidence="2" id="KW-1185">Reference proteome</keyword>
<name>A0A813AGC1_9DINO</name>
<dbReference type="Proteomes" id="UP000601435">
    <property type="component" value="Unassembled WGS sequence"/>
</dbReference>
<accession>A0A813AGC1</accession>
<protein>
    <submittedName>
        <fullName evidence="1">Uncharacterized protein</fullName>
    </submittedName>
</protein>
<organism evidence="1 2">
    <name type="scientific">Symbiodinium necroappetens</name>
    <dbReference type="NCBI Taxonomy" id="1628268"/>
    <lineage>
        <taxon>Eukaryota</taxon>
        <taxon>Sar</taxon>
        <taxon>Alveolata</taxon>
        <taxon>Dinophyceae</taxon>
        <taxon>Suessiales</taxon>
        <taxon>Symbiodiniaceae</taxon>
        <taxon>Symbiodinium</taxon>
    </lineage>
</organism>
<sequence length="105" mass="11256">MSENQDGLRRAHFTSQYADRSHSTVERVVTSSPNAGTIRICGDLEFAIKAAFSGSVTVAIVFQPGMPGSYIADLLVDEAGRYACWASWKCQARLVKAAGAAFAEP</sequence>
<gene>
    <name evidence="1" type="ORF">SNEC2469_LOCUS27555</name>
</gene>
<comment type="caution">
    <text evidence="1">The sequence shown here is derived from an EMBL/GenBank/DDBJ whole genome shotgun (WGS) entry which is preliminary data.</text>
</comment>